<evidence type="ECO:0000256" key="3">
    <source>
        <dbReference type="ARBA" id="ARBA00022769"/>
    </source>
</evidence>
<comment type="subunit">
    <text evidence="7">Interacts with UvrB in an incision complex.</text>
</comment>
<evidence type="ECO:0000256" key="6">
    <source>
        <dbReference type="ARBA" id="ARBA00023236"/>
    </source>
</evidence>
<dbReference type="NCBIfam" id="NF001824">
    <property type="entry name" value="PRK00558.1-5"/>
    <property type="match status" value="1"/>
</dbReference>
<dbReference type="GO" id="GO:0005737">
    <property type="term" value="C:cytoplasm"/>
    <property type="evidence" value="ECO:0007669"/>
    <property type="project" value="UniProtKB-SubCell"/>
</dbReference>
<evidence type="ECO:0000256" key="2">
    <source>
        <dbReference type="ARBA" id="ARBA00022763"/>
    </source>
</evidence>
<gene>
    <name evidence="7 12" type="primary">uvrC</name>
    <name evidence="12" type="ordered locus">TEPIRE1_1685</name>
</gene>
<dbReference type="SUPFAM" id="SSF47781">
    <property type="entry name" value="RuvA domain 2-like"/>
    <property type="match status" value="1"/>
</dbReference>
<dbReference type="InterPro" id="IPR000305">
    <property type="entry name" value="GIY-YIG_endonuc"/>
</dbReference>
<reference evidence="13" key="1">
    <citation type="journal article" date="2013" name="Genome Announc.">
        <title>First genome sequence of a syntrophic acetate-oxidizing bacterium, Tepidanaerobacter acetatoxydans strain Re1.</title>
        <authorList>
            <person name="Manzoor S."/>
            <person name="Bongcam-Rudloff E."/>
            <person name="Schnurer A."/>
            <person name="Muller B."/>
        </authorList>
    </citation>
    <scope>NUCLEOTIDE SEQUENCE [LARGE SCALE GENOMIC DNA]</scope>
    <source>
        <strain evidence="13">Re1</strain>
    </source>
</reference>
<evidence type="ECO:0000256" key="1">
    <source>
        <dbReference type="ARBA" id="ARBA00022490"/>
    </source>
</evidence>
<evidence type="ECO:0000259" key="9">
    <source>
        <dbReference type="PROSITE" id="PS50151"/>
    </source>
</evidence>
<keyword evidence="8" id="KW-0175">Coiled coil</keyword>
<dbReference type="SMART" id="SM00278">
    <property type="entry name" value="HhH1"/>
    <property type="match status" value="2"/>
</dbReference>
<dbReference type="GO" id="GO:0009381">
    <property type="term" value="F:excinuclease ABC activity"/>
    <property type="evidence" value="ECO:0007669"/>
    <property type="project" value="UniProtKB-UniRule"/>
</dbReference>
<dbReference type="HAMAP" id="MF_00203">
    <property type="entry name" value="UvrC"/>
    <property type="match status" value="1"/>
</dbReference>
<evidence type="ECO:0000256" key="7">
    <source>
        <dbReference type="HAMAP-Rule" id="MF_00203"/>
    </source>
</evidence>
<dbReference type="EMBL" id="HF563609">
    <property type="protein sequence ID" value="CCP26465.1"/>
    <property type="molecule type" value="Genomic_DNA"/>
</dbReference>
<evidence type="ECO:0000313" key="13">
    <source>
        <dbReference type="Proteomes" id="UP000010802"/>
    </source>
</evidence>
<dbReference type="Pfam" id="PF02151">
    <property type="entry name" value="UVR"/>
    <property type="match status" value="1"/>
</dbReference>
<dbReference type="Gene3D" id="3.30.420.340">
    <property type="entry name" value="UvrC, RNAse H endonuclease domain"/>
    <property type="match status" value="1"/>
</dbReference>
<evidence type="ECO:0000256" key="5">
    <source>
        <dbReference type="ARBA" id="ARBA00023204"/>
    </source>
</evidence>
<keyword evidence="5 7" id="KW-0234">DNA repair</keyword>
<dbReference type="Pfam" id="PF01541">
    <property type="entry name" value="GIY-YIG"/>
    <property type="match status" value="1"/>
</dbReference>
<keyword evidence="6 7" id="KW-0742">SOS response</keyword>
<dbReference type="eggNOG" id="COG0322">
    <property type="taxonomic scope" value="Bacteria"/>
</dbReference>
<dbReference type="PANTHER" id="PTHR30562">
    <property type="entry name" value="UVRC/OXIDOREDUCTASE"/>
    <property type="match status" value="1"/>
</dbReference>
<dbReference type="SUPFAM" id="SSF82771">
    <property type="entry name" value="GIY-YIG endonuclease"/>
    <property type="match status" value="1"/>
</dbReference>
<protein>
    <recommendedName>
        <fullName evidence="7">UvrABC system protein C</fullName>
        <shortName evidence="7">Protein UvrC</shortName>
    </recommendedName>
    <alternativeName>
        <fullName evidence="7">Excinuclease ABC subunit C</fullName>
    </alternativeName>
</protein>
<evidence type="ECO:0000259" key="11">
    <source>
        <dbReference type="PROSITE" id="PS50165"/>
    </source>
</evidence>
<dbReference type="STRING" id="1209989.TepRe1_1564"/>
<dbReference type="KEGG" id="tae:TepiRe1_1685"/>
<dbReference type="Proteomes" id="UP000010802">
    <property type="component" value="Chromosome"/>
</dbReference>
<accession>L0RZL5</accession>
<dbReference type="OrthoDB" id="9804933at2"/>
<proteinExistence type="inferred from homology"/>
<feature type="domain" description="GIY-YIG" evidence="10">
    <location>
        <begin position="12"/>
        <end position="91"/>
    </location>
</feature>
<dbReference type="PROSITE" id="PS50165">
    <property type="entry name" value="UVRC"/>
    <property type="match status" value="1"/>
</dbReference>
<dbReference type="InterPro" id="IPR001162">
    <property type="entry name" value="UvrC_RNase_H_dom"/>
</dbReference>
<dbReference type="InterPro" id="IPR035901">
    <property type="entry name" value="GIY-YIG_endonuc_sf"/>
</dbReference>
<dbReference type="RefSeq" id="WP_013778627.1">
    <property type="nucleotide sequence ID" value="NC_015519.1"/>
</dbReference>
<dbReference type="InterPro" id="IPR036876">
    <property type="entry name" value="UVR_dom_sf"/>
</dbReference>
<feature type="domain" description="UvrC family homology region profile" evidence="11">
    <location>
        <begin position="254"/>
        <end position="485"/>
    </location>
</feature>
<dbReference type="KEGG" id="tep:TepRe1_1564"/>
<dbReference type="InterPro" id="IPR003583">
    <property type="entry name" value="Hlx-hairpin-Hlx_DNA-bd_motif"/>
</dbReference>
<dbReference type="SMART" id="SM00465">
    <property type="entry name" value="GIYc"/>
    <property type="match status" value="1"/>
</dbReference>
<keyword evidence="1 7" id="KW-0963">Cytoplasm</keyword>
<keyword evidence="4 7" id="KW-0267">Excision nuclease</keyword>
<sequence>MFNPDKIADFPEKPGVYIMKDKRNRIIYVGKAVSLKNRVRSYFQSPKNLPIKVASMISKVENIEYIVTDSEVEALILECNLIKFNRPKYNILLRDDKQYPYIRITLNQPFPRLEVVRRVKQDKARYFGPYADVGAMREAIDVINKIFPIRSCRKDLSQIPLKERPCLNYHIKRCLAPCQGFIEAEEYDEIIKNIIMFLEGKQETLVKQLKEKMQEAADNLNFEKAAALRDQIAALEKVLEEQKIVSTDMIDQDIIAMARGIDMVCIQVFFVREGKVVGREPFILSNTNGAERREILTAFVKQFYNNANFIPDEIIIDEDIDDKSTIEEWLKHKKGSKVYVIIPKRGEKKKLAEMVAENARIYLDQVDSKDEREKLRNLQALEELKQYLNLEDIPRRIEAFDISNTQGAESVASMVVFEEAQPKKEDYRKFKIRTVKGPNDFESMKEVVFRRFKRALSGDKKFNNLPDLLLIDGGKGQLKYARQALKELGLSFIPTIALAEEFEHIFTEGNDEPIILPENSEALYLVQRIRDEAHRFALSFHRSLRTKRNLKSVLEDIPGIGKARRLALLKTFGGLEGIKQASLEELASAPGMNKKAAQAVYEYFHCILK</sequence>
<feature type="coiled-coil region" evidence="8">
    <location>
        <begin position="199"/>
        <end position="245"/>
    </location>
</feature>
<organism evidence="12 13">
    <name type="scientific">Tepidanaerobacter acetatoxydans (strain DSM 21804 / JCM 16047 / Re1)</name>
    <dbReference type="NCBI Taxonomy" id="1209989"/>
    <lineage>
        <taxon>Bacteria</taxon>
        <taxon>Bacillati</taxon>
        <taxon>Bacillota</taxon>
        <taxon>Clostridia</taxon>
        <taxon>Thermosediminibacterales</taxon>
        <taxon>Tepidanaerobacteraceae</taxon>
        <taxon>Tepidanaerobacter</taxon>
    </lineage>
</organism>
<comment type="function">
    <text evidence="7">The UvrABC repair system catalyzes the recognition and processing of DNA lesions. UvrC both incises the 5' and 3' sides of the lesion. The N-terminal half is responsible for the 3' incision and the C-terminal half is responsible for the 5' incision.</text>
</comment>
<dbReference type="InterPro" id="IPR038476">
    <property type="entry name" value="UvrC_RNase_H_dom_sf"/>
</dbReference>
<comment type="similarity">
    <text evidence="7">Belongs to the UvrC family.</text>
</comment>
<dbReference type="PROSITE" id="PS50151">
    <property type="entry name" value="UVR"/>
    <property type="match status" value="1"/>
</dbReference>
<dbReference type="PANTHER" id="PTHR30562:SF1">
    <property type="entry name" value="UVRABC SYSTEM PROTEIN C"/>
    <property type="match status" value="1"/>
</dbReference>
<keyword evidence="2 7" id="KW-0227">DNA damage</keyword>
<dbReference type="GO" id="GO:0003677">
    <property type="term" value="F:DNA binding"/>
    <property type="evidence" value="ECO:0007669"/>
    <property type="project" value="UniProtKB-UniRule"/>
</dbReference>
<dbReference type="InterPro" id="IPR001943">
    <property type="entry name" value="UVR_dom"/>
</dbReference>
<dbReference type="GO" id="GO:0009432">
    <property type="term" value="P:SOS response"/>
    <property type="evidence" value="ECO:0007669"/>
    <property type="project" value="UniProtKB-UniRule"/>
</dbReference>
<dbReference type="Pfam" id="PF08459">
    <property type="entry name" value="UvrC_RNaseH_dom"/>
    <property type="match status" value="1"/>
</dbReference>
<dbReference type="AlphaFoldDB" id="F4LWA6"/>
<dbReference type="FunFam" id="3.40.1440.10:FF:000001">
    <property type="entry name" value="UvrABC system protein C"/>
    <property type="match status" value="1"/>
</dbReference>
<dbReference type="PATRIC" id="fig|1209989.3.peg.1934"/>
<dbReference type="NCBIfam" id="TIGR00194">
    <property type="entry name" value="uvrC"/>
    <property type="match status" value="1"/>
</dbReference>
<keyword evidence="13" id="KW-1185">Reference proteome</keyword>
<dbReference type="InterPro" id="IPR047296">
    <property type="entry name" value="GIY-YIG_UvrC_Cho"/>
</dbReference>
<name>F4LWA6_TEPAE</name>
<dbReference type="SUPFAM" id="SSF46600">
    <property type="entry name" value="C-terminal UvrC-binding domain of UvrB"/>
    <property type="match status" value="1"/>
</dbReference>
<accession>F4LWA6</accession>
<dbReference type="HOGENOM" id="CLU_014841_3_2_9"/>
<dbReference type="Pfam" id="PF14520">
    <property type="entry name" value="HHH_5"/>
    <property type="match status" value="1"/>
</dbReference>
<dbReference type="InterPro" id="IPR050066">
    <property type="entry name" value="UvrABC_protein_C"/>
</dbReference>
<evidence type="ECO:0000256" key="4">
    <source>
        <dbReference type="ARBA" id="ARBA00022881"/>
    </source>
</evidence>
<keyword evidence="3 7" id="KW-0228">DNA excision</keyword>
<evidence type="ECO:0000259" key="10">
    <source>
        <dbReference type="PROSITE" id="PS50164"/>
    </source>
</evidence>
<dbReference type="Gene3D" id="4.10.860.10">
    <property type="entry name" value="UVR domain"/>
    <property type="match status" value="1"/>
</dbReference>
<dbReference type="CDD" id="cd10434">
    <property type="entry name" value="GIY-YIG_UvrC_Cho"/>
    <property type="match status" value="1"/>
</dbReference>
<dbReference type="InterPro" id="IPR010994">
    <property type="entry name" value="RuvA_2-like"/>
</dbReference>
<dbReference type="Gene3D" id="3.40.1440.10">
    <property type="entry name" value="GIY-YIG endonuclease"/>
    <property type="match status" value="1"/>
</dbReference>
<comment type="subcellular location">
    <subcellularLocation>
        <location evidence="7">Cytoplasm</location>
    </subcellularLocation>
</comment>
<dbReference type="Gene3D" id="1.10.150.20">
    <property type="entry name" value="5' to 3' exonuclease, C-terminal subdomain"/>
    <property type="match status" value="1"/>
</dbReference>
<evidence type="ECO:0000256" key="8">
    <source>
        <dbReference type="SAM" id="Coils"/>
    </source>
</evidence>
<evidence type="ECO:0000313" key="12">
    <source>
        <dbReference type="EMBL" id="CCP26465.1"/>
    </source>
</evidence>
<dbReference type="Pfam" id="PF22920">
    <property type="entry name" value="UvrC_RNaseH"/>
    <property type="match status" value="1"/>
</dbReference>
<dbReference type="PROSITE" id="PS50164">
    <property type="entry name" value="GIY_YIG"/>
    <property type="match status" value="1"/>
</dbReference>
<dbReference type="GO" id="GO:0009380">
    <property type="term" value="C:excinuclease repair complex"/>
    <property type="evidence" value="ECO:0007669"/>
    <property type="project" value="InterPro"/>
</dbReference>
<feature type="domain" description="UVR" evidence="9">
    <location>
        <begin position="203"/>
        <end position="238"/>
    </location>
</feature>
<dbReference type="InterPro" id="IPR004791">
    <property type="entry name" value="UvrC"/>
</dbReference>
<dbReference type="GO" id="GO:0006289">
    <property type="term" value="P:nucleotide-excision repair"/>
    <property type="evidence" value="ECO:0007669"/>
    <property type="project" value="UniProtKB-UniRule"/>
</dbReference>